<evidence type="ECO:0008006" key="4">
    <source>
        <dbReference type="Google" id="ProtNLM"/>
    </source>
</evidence>
<feature type="compositionally biased region" description="Low complexity" evidence="1">
    <location>
        <begin position="180"/>
        <end position="199"/>
    </location>
</feature>
<keyword evidence="3" id="KW-1185">Reference proteome</keyword>
<comment type="caution">
    <text evidence="2">The sequence shown here is derived from an EMBL/GenBank/DDBJ whole genome shotgun (WGS) entry which is preliminary data.</text>
</comment>
<reference evidence="2 3" key="1">
    <citation type="submission" date="2023-01" db="EMBL/GenBank/DDBJ databases">
        <title>Analysis of 21 Apiospora genomes using comparative genomics revels a genus with tremendous synthesis potential of carbohydrate active enzymes and secondary metabolites.</title>
        <authorList>
            <person name="Sorensen T."/>
        </authorList>
    </citation>
    <scope>NUCLEOTIDE SEQUENCE [LARGE SCALE GENOMIC DNA]</scope>
    <source>
        <strain evidence="2 3">CBS 135458</strain>
    </source>
</reference>
<gene>
    <name evidence="2" type="ORF">PG994_010059</name>
</gene>
<sequence length="300" mass="30803">MLRDGCVPNKAWLSSNYYIDFTKETSLPANWIMANYEVVNFNSKGAEFAFNHKGDAPNLWTDFYLLGGRYDVVMKIAPGFGTTPFPSADGKVKREVRAAKDVPQGPMKLQLGVWDGGDPDGSYWTKKWAGGETDLKGAPYVGYVRSVNITNKYPACAYKYNGRSGLRSSVQIIKDGCQTPSSSAASKKPASSSSSAAASVSLPNFQREVGGYPVSPAPSGGTSPAAGSSHPASSSPPASSAAPTSQAASGPSSPASSHPASSAQASSAASSYAASGLPSSKTAGFYAASGIPSSVASSGP</sequence>
<organism evidence="2 3">
    <name type="scientific">Apiospora phragmitis</name>
    <dbReference type="NCBI Taxonomy" id="2905665"/>
    <lineage>
        <taxon>Eukaryota</taxon>
        <taxon>Fungi</taxon>
        <taxon>Dikarya</taxon>
        <taxon>Ascomycota</taxon>
        <taxon>Pezizomycotina</taxon>
        <taxon>Sordariomycetes</taxon>
        <taxon>Xylariomycetidae</taxon>
        <taxon>Amphisphaeriales</taxon>
        <taxon>Apiosporaceae</taxon>
        <taxon>Apiospora</taxon>
    </lineage>
</organism>
<feature type="region of interest" description="Disordered" evidence="1">
    <location>
        <begin position="177"/>
        <end position="278"/>
    </location>
</feature>
<dbReference type="RefSeq" id="XP_066710578.1">
    <property type="nucleotide sequence ID" value="XM_066861468.1"/>
</dbReference>
<feature type="compositionally biased region" description="Low complexity" evidence="1">
    <location>
        <begin position="217"/>
        <end position="278"/>
    </location>
</feature>
<name>A0ABR1TNU0_9PEZI</name>
<dbReference type="InterPro" id="IPR013320">
    <property type="entry name" value="ConA-like_dom_sf"/>
</dbReference>
<proteinExistence type="predicted"/>
<evidence type="ECO:0000313" key="2">
    <source>
        <dbReference type="EMBL" id="KAK8048329.1"/>
    </source>
</evidence>
<accession>A0ABR1TNU0</accession>
<dbReference type="Gene3D" id="2.60.120.200">
    <property type="match status" value="1"/>
</dbReference>
<dbReference type="EMBL" id="JAQQWL010000011">
    <property type="protein sequence ID" value="KAK8048329.1"/>
    <property type="molecule type" value="Genomic_DNA"/>
</dbReference>
<dbReference type="GeneID" id="92094531"/>
<protein>
    <recommendedName>
        <fullName evidence="4">GH16 domain-containing protein</fullName>
    </recommendedName>
</protein>
<dbReference type="Proteomes" id="UP001480595">
    <property type="component" value="Unassembled WGS sequence"/>
</dbReference>
<evidence type="ECO:0000313" key="3">
    <source>
        <dbReference type="Proteomes" id="UP001480595"/>
    </source>
</evidence>
<dbReference type="SUPFAM" id="SSF49899">
    <property type="entry name" value="Concanavalin A-like lectins/glucanases"/>
    <property type="match status" value="1"/>
</dbReference>
<evidence type="ECO:0000256" key="1">
    <source>
        <dbReference type="SAM" id="MobiDB-lite"/>
    </source>
</evidence>